<name>A0ABY8P8Q9_9PSED</name>
<protein>
    <submittedName>
        <fullName evidence="1">Uncharacterized protein</fullName>
    </submittedName>
</protein>
<dbReference type="EMBL" id="CP123771">
    <property type="protein sequence ID" value="WGO91587.1"/>
    <property type="molecule type" value="Genomic_DNA"/>
</dbReference>
<accession>A0ABY8P8Q9</accession>
<evidence type="ECO:0000313" key="2">
    <source>
        <dbReference type="Proteomes" id="UP001227386"/>
    </source>
</evidence>
<gene>
    <name evidence="1" type="ORF">QCD61_17890</name>
</gene>
<dbReference type="RefSeq" id="WP_256453425.1">
    <property type="nucleotide sequence ID" value="NZ_CP087200.1"/>
</dbReference>
<sequence>MHLSLIGTLSANSVVAISRKVEHGVGKSTVHVFVPATLRAATDILIASSKGECASIIEQSGDINDGVLHNVVHEFADEALKTKGATEKYSGETHCHISCLTDGGAGYISSVLLSNKVIDINAATIMFYKLTTTKFSKEDERRNAQAEAARDRKPQLLAALKMWAKASTRTKVGPDFFDQFF</sequence>
<dbReference type="Proteomes" id="UP001227386">
    <property type="component" value="Chromosome"/>
</dbReference>
<reference evidence="1 2" key="1">
    <citation type="journal article" date="2012" name="Appl. Soil Ecol.">
        <title>Isolation and characterization of new plant growth-promoting bacterial endophytes.</title>
        <authorList>
            <person name="Rashid S."/>
            <person name="Charles T.C."/>
            <person name="Glick B.R."/>
        </authorList>
    </citation>
    <scope>NUCLEOTIDE SEQUENCE [LARGE SCALE GENOMIC DNA]</scope>
    <source>
        <strain evidence="1 2">YsS1</strain>
    </source>
</reference>
<proteinExistence type="predicted"/>
<keyword evidence="2" id="KW-1185">Reference proteome</keyword>
<organism evidence="1 2">
    <name type="scientific">Pseudomonas viciae</name>
    <dbReference type="NCBI Taxonomy" id="2505979"/>
    <lineage>
        <taxon>Bacteria</taxon>
        <taxon>Pseudomonadati</taxon>
        <taxon>Pseudomonadota</taxon>
        <taxon>Gammaproteobacteria</taxon>
        <taxon>Pseudomonadales</taxon>
        <taxon>Pseudomonadaceae</taxon>
        <taxon>Pseudomonas</taxon>
    </lineage>
</organism>
<evidence type="ECO:0000313" key="1">
    <source>
        <dbReference type="EMBL" id="WGO91587.1"/>
    </source>
</evidence>